<feature type="non-terminal residue" evidence="4">
    <location>
        <position position="87"/>
    </location>
</feature>
<feature type="domain" description="Isochorismatase-like" evidence="3">
    <location>
        <begin position="4"/>
        <end position="86"/>
    </location>
</feature>
<dbReference type="PANTHER" id="PTHR43540:SF1">
    <property type="entry name" value="ISOCHORISMATASE HYDROLASE"/>
    <property type="match status" value="1"/>
</dbReference>
<dbReference type="Gene3D" id="3.40.50.850">
    <property type="entry name" value="Isochorismatase-like"/>
    <property type="match status" value="1"/>
</dbReference>
<dbReference type="Pfam" id="PF00857">
    <property type="entry name" value="Isochorismatase"/>
    <property type="match status" value="1"/>
</dbReference>
<keyword evidence="2" id="KW-0378">Hydrolase</keyword>
<name>A0AAW7YY58_9STAP</name>
<gene>
    <name evidence="4" type="ORF">Q4528_14360</name>
</gene>
<dbReference type="RefSeq" id="WP_303522314.1">
    <property type="nucleotide sequence ID" value="NZ_JAUOQO010000468.1"/>
</dbReference>
<keyword evidence="5" id="KW-1185">Reference proteome</keyword>
<dbReference type="EMBL" id="JAUOQO010000468">
    <property type="protein sequence ID" value="MDO6575296.1"/>
    <property type="molecule type" value="Genomic_DNA"/>
</dbReference>
<comment type="caution">
    <text evidence="4">The sequence shown here is derived from an EMBL/GenBank/DDBJ whole genome shotgun (WGS) entry which is preliminary data.</text>
</comment>
<dbReference type="PANTHER" id="PTHR43540">
    <property type="entry name" value="PEROXYUREIDOACRYLATE/UREIDOACRYLATE AMIDOHYDROLASE-RELATED"/>
    <property type="match status" value="1"/>
</dbReference>
<dbReference type="InterPro" id="IPR036380">
    <property type="entry name" value="Isochorismatase-like_sf"/>
</dbReference>
<dbReference type="SUPFAM" id="SSF52499">
    <property type="entry name" value="Isochorismatase-like hydrolases"/>
    <property type="match status" value="1"/>
</dbReference>
<dbReference type="InterPro" id="IPR000868">
    <property type="entry name" value="Isochorismatase-like_dom"/>
</dbReference>
<evidence type="ECO:0000313" key="4">
    <source>
        <dbReference type="EMBL" id="MDO6575296.1"/>
    </source>
</evidence>
<comment type="similarity">
    <text evidence="1">Belongs to the isochorismatase family.</text>
</comment>
<evidence type="ECO:0000259" key="3">
    <source>
        <dbReference type="Pfam" id="PF00857"/>
    </source>
</evidence>
<reference evidence="4" key="1">
    <citation type="submission" date="2023-07" db="EMBL/GenBank/DDBJ databases">
        <title>Genome content predicts the carbon catabolic preferences of heterotrophic bacteria.</title>
        <authorList>
            <person name="Gralka M."/>
        </authorList>
    </citation>
    <scope>NUCLEOTIDE SEQUENCE</scope>
    <source>
        <strain evidence="4">E2R20</strain>
    </source>
</reference>
<dbReference type="InterPro" id="IPR050272">
    <property type="entry name" value="Isochorismatase-like_hydrls"/>
</dbReference>
<feature type="non-terminal residue" evidence="4">
    <location>
        <position position="1"/>
    </location>
</feature>
<evidence type="ECO:0000313" key="5">
    <source>
        <dbReference type="Proteomes" id="UP001170310"/>
    </source>
</evidence>
<dbReference type="AlphaFoldDB" id="A0AAW7YY58"/>
<proteinExistence type="inferred from homology"/>
<evidence type="ECO:0000256" key="1">
    <source>
        <dbReference type="ARBA" id="ARBA00006336"/>
    </source>
</evidence>
<organism evidence="4 5">
    <name type="scientific">Staphylococcus pasteuri_A</name>
    <dbReference type="NCBI Taxonomy" id="3062664"/>
    <lineage>
        <taxon>Bacteria</taxon>
        <taxon>Bacillati</taxon>
        <taxon>Bacillota</taxon>
        <taxon>Bacilli</taxon>
        <taxon>Bacillales</taxon>
        <taxon>Staphylococcaceae</taxon>
        <taxon>Staphylococcus</taxon>
    </lineage>
</organism>
<dbReference type="GO" id="GO:0016787">
    <property type="term" value="F:hydrolase activity"/>
    <property type="evidence" value="ECO:0007669"/>
    <property type="project" value="UniProtKB-KW"/>
</dbReference>
<dbReference type="Proteomes" id="UP001170310">
    <property type="component" value="Unassembled WGS sequence"/>
</dbReference>
<accession>A0AAW7YY58</accession>
<evidence type="ECO:0000256" key="2">
    <source>
        <dbReference type="ARBA" id="ARBA00022801"/>
    </source>
</evidence>
<sequence length="87" mass="9705">HVRHEFTSPEAPFFISGSEGSRIYHSLQPKEGEFDILKHEVNSFKETDLQALLDQEQITDLVIVGAMSHMCIDAVSRAAADLGYNNT</sequence>
<protein>
    <submittedName>
        <fullName evidence="4">Isochorismatase family protein</fullName>
    </submittedName>
</protein>